<name>A0A2W7I5W8_9PROT</name>
<dbReference type="PANTHER" id="PTHR47814:SF1">
    <property type="entry name" value="PEPTIDYL-TRNA HYDROLASE ARFB"/>
    <property type="match status" value="1"/>
</dbReference>
<evidence type="ECO:0000256" key="1">
    <source>
        <dbReference type="ARBA" id="ARBA00010835"/>
    </source>
</evidence>
<dbReference type="PANTHER" id="PTHR47814">
    <property type="entry name" value="PEPTIDYL-TRNA HYDROLASE ARFB"/>
    <property type="match status" value="1"/>
</dbReference>
<dbReference type="InterPro" id="IPR045853">
    <property type="entry name" value="Pep_chain_release_fac_I_sf"/>
</dbReference>
<reference evidence="4 5" key="1">
    <citation type="submission" date="2018-06" db="EMBL/GenBank/DDBJ databases">
        <title>Genomic Encyclopedia of Archaeal and Bacterial Type Strains, Phase II (KMG-II): from individual species to whole genera.</title>
        <authorList>
            <person name="Goeker M."/>
        </authorList>
    </citation>
    <scope>NUCLEOTIDE SEQUENCE [LARGE SCALE GENOMIC DNA]</scope>
    <source>
        <strain evidence="4 5">DSM 24525</strain>
    </source>
</reference>
<evidence type="ECO:0000259" key="3">
    <source>
        <dbReference type="PROSITE" id="PS00745"/>
    </source>
</evidence>
<gene>
    <name evidence="4" type="ORF">C8P66_11857</name>
</gene>
<dbReference type="AlphaFoldDB" id="A0A2W7I5W8"/>
<dbReference type="EMBL" id="QKYU01000018">
    <property type="protein sequence ID" value="PZW42271.1"/>
    <property type="molecule type" value="Genomic_DNA"/>
</dbReference>
<organism evidence="4 5">
    <name type="scientific">Humitalea rosea</name>
    <dbReference type="NCBI Taxonomy" id="990373"/>
    <lineage>
        <taxon>Bacteria</taxon>
        <taxon>Pseudomonadati</taxon>
        <taxon>Pseudomonadota</taxon>
        <taxon>Alphaproteobacteria</taxon>
        <taxon>Acetobacterales</taxon>
        <taxon>Roseomonadaceae</taxon>
        <taxon>Humitalea</taxon>
    </lineage>
</organism>
<sequence length="140" mass="15932">MMIPVTNRISLDESELHEDFLRASGAGGQNVNKVETAVQLRFDVRNSPNLPEAVRERLERLSGRRLTKDGVLIISAQRHRTRERNRDDALERLIALIREAATPPPPIRRPTRPTRGSKERRLEGKSIRADVKKGRGRPSE</sequence>
<dbReference type="InterPro" id="IPR000352">
    <property type="entry name" value="Pep_chain_release_fac_I"/>
</dbReference>
<evidence type="ECO:0000313" key="4">
    <source>
        <dbReference type="EMBL" id="PZW42271.1"/>
    </source>
</evidence>
<dbReference type="GO" id="GO:0072344">
    <property type="term" value="P:rescue of stalled ribosome"/>
    <property type="evidence" value="ECO:0007669"/>
    <property type="project" value="TreeGrafter"/>
</dbReference>
<dbReference type="Pfam" id="PF00472">
    <property type="entry name" value="RF-1"/>
    <property type="match status" value="1"/>
</dbReference>
<feature type="region of interest" description="Disordered" evidence="2">
    <location>
        <begin position="99"/>
        <end position="140"/>
    </location>
</feature>
<keyword evidence="5" id="KW-1185">Reference proteome</keyword>
<dbReference type="GO" id="GO:0004045">
    <property type="term" value="F:peptidyl-tRNA hydrolase activity"/>
    <property type="evidence" value="ECO:0007669"/>
    <property type="project" value="TreeGrafter"/>
</dbReference>
<feature type="compositionally biased region" description="Basic and acidic residues" evidence="2">
    <location>
        <begin position="116"/>
        <end position="140"/>
    </location>
</feature>
<evidence type="ECO:0000313" key="5">
    <source>
        <dbReference type="Proteomes" id="UP000249688"/>
    </source>
</evidence>
<proteinExistence type="inferred from homology"/>
<dbReference type="GO" id="GO:0043022">
    <property type="term" value="F:ribosome binding"/>
    <property type="evidence" value="ECO:0007669"/>
    <property type="project" value="TreeGrafter"/>
</dbReference>
<dbReference type="Gene3D" id="3.30.160.20">
    <property type="match status" value="1"/>
</dbReference>
<dbReference type="Proteomes" id="UP000249688">
    <property type="component" value="Unassembled WGS sequence"/>
</dbReference>
<comment type="similarity">
    <text evidence="1">Belongs to the prokaryotic/mitochondrial release factor family.</text>
</comment>
<feature type="domain" description="Prokaryotic-type class I peptide chain release factors" evidence="3">
    <location>
        <begin position="22"/>
        <end position="38"/>
    </location>
</feature>
<evidence type="ECO:0000256" key="2">
    <source>
        <dbReference type="SAM" id="MobiDB-lite"/>
    </source>
</evidence>
<dbReference type="PROSITE" id="PS00745">
    <property type="entry name" value="RF_PROK_I"/>
    <property type="match status" value="1"/>
</dbReference>
<accession>A0A2W7I5W8</accession>
<dbReference type="SUPFAM" id="SSF75620">
    <property type="entry name" value="Release factor"/>
    <property type="match status" value="1"/>
</dbReference>
<dbReference type="GO" id="GO:0003747">
    <property type="term" value="F:translation release factor activity"/>
    <property type="evidence" value="ECO:0007669"/>
    <property type="project" value="InterPro"/>
</dbReference>
<protein>
    <submittedName>
        <fullName evidence="4">Ribosome-associated protein</fullName>
    </submittedName>
</protein>
<dbReference type="FunFam" id="3.30.160.20:FF:000046">
    <property type="entry name" value="Peptidyl-tRNA hydrolase ICT1"/>
    <property type="match status" value="1"/>
</dbReference>
<comment type="caution">
    <text evidence="4">The sequence shown here is derived from an EMBL/GenBank/DDBJ whole genome shotgun (WGS) entry which is preliminary data.</text>
</comment>
<dbReference type="NCBIfam" id="NF006718">
    <property type="entry name" value="PRK09256.1"/>
    <property type="match status" value="1"/>
</dbReference>